<dbReference type="Proteomes" id="UP001243989">
    <property type="component" value="Unassembled WGS sequence"/>
</dbReference>
<evidence type="ECO:0000256" key="2">
    <source>
        <dbReference type="ARBA" id="ARBA00022692"/>
    </source>
</evidence>
<dbReference type="Gene3D" id="1.20.1250.20">
    <property type="entry name" value="MFS general substrate transporter like domains"/>
    <property type="match status" value="1"/>
</dbReference>
<feature type="compositionally biased region" description="Acidic residues" evidence="5">
    <location>
        <begin position="32"/>
        <end position="41"/>
    </location>
</feature>
<comment type="subcellular location">
    <subcellularLocation>
        <location evidence="1">Membrane</location>
        <topology evidence="1">Multi-pass membrane protein</topology>
    </subcellularLocation>
</comment>
<evidence type="ECO:0000256" key="6">
    <source>
        <dbReference type="SAM" id="Phobius"/>
    </source>
</evidence>
<sequence>MSSPFVQQAAAESQTQSLDEKTPGKTTTEISLDNDVEDEKEEAQNGVKKIQAITTPAGMGLPPTDIDALPGIWVTSYTHSMQHQMNSNLGPYVTSSFRRHGLTATTGIVSGLAGGVSQLPLAKILNIFGRIEGYMLAHLLCCFGLMLMAVCRNVETYAAAQVFWAVGSGGIGYIHTVLISDTTSIRNRMIIYTLNSTAYIANAFAGPAPERRKLSTIEKLSFKSSSQSMSGTTFQTGPRNSLAQKVVKRHATGYKKASHTETKPPSGIEDDLRPRLEMRSLGCQSF</sequence>
<dbReference type="SUPFAM" id="SSF103473">
    <property type="entry name" value="MFS general substrate transporter"/>
    <property type="match status" value="1"/>
</dbReference>
<evidence type="ECO:0000313" key="8">
    <source>
        <dbReference type="Proteomes" id="UP001243989"/>
    </source>
</evidence>
<keyword evidence="8" id="KW-1185">Reference proteome</keyword>
<dbReference type="GeneID" id="85471376"/>
<evidence type="ECO:0000256" key="4">
    <source>
        <dbReference type="ARBA" id="ARBA00023136"/>
    </source>
</evidence>
<dbReference type="InterPro" id="IPR005828">
    <property type="entry name" value="MFS_sugar_transport-like"/>
</dbReference>
<dbReference type="InterPro" id="IPR036259">
    <property type="entry name" value="MFS_trans_sf"/>
</dbReference>
<organism evidence="7 8">
    <name type="scientific">Colletotrichum phormii</name>
    <dbReference type="NCBI Taxonomy" id="359342"/>
    <lineage>
        <taxon>Eukaryota</taxon>
        <taxon>Fungi</taxon>
        <taxon>Dikarya</taxon>
        <taxon>Ascomycota</taxon>
        <taxon>Pezizomycotina</taxon>
        <taxon>Sordariomycetes</taxon>
        <taxon>Hypocreomycetidae</taxon>
        <taxon>Glomerellales</taxon>
        <taxon>Glomerellaceae</taxon>
        <taxon>Colletotrichum</taxon>
        <taxon>Colletotrichum acutatum species complex</taxon>
    </lineage>
</organism>
<keyword evidence="4 6" id="KW-0472">Membrane</keyword>
<gene>
    <name evidence="7" type="ORF">BDP81DRAFT_366017</name>
</gene>
<comment type="caution">
    <text evidence="7">The sequence shown here is derived from an EMBL/GenBank/DDBJ whole genome shotgun (WGS) entry which is preliminary data.</text>
</comment>
<evidence type="ECO:0000313" key="7">
    <source>
        <dbReference type="EMBL" id="KAK1655003.1"/>
    </source>
</evidence>
<accession>A0AAJ0A202</accession>
<keyword evidence="2 6" id="KW-0812">Transmembrane</keyword>
<dbReference type="AlphaFoldDB" id="A0AAJ0A202"/>
<keyword evidence="3 6" id="KW-1133">Transmembrane helix</keyword>
<feature type="compositionally biased region" description="Polar residues" evidence="5">
    <location>
        <begin position="1"/>
        <end position="17"/>
    </location>
</feature>
<proteinExistence type="predicted"/>
<feature type="transmembrane region" description="Helical" evidence="6">
    <location>
        <begin position="162"/>
        <end position="180"/>
    </location>
</feature>
<feature type="transmembrane region" description="Helical" evidence="6">
    <location>
        <begin position="133"/>
        <end position="150"/>
    </location>
</feature>
<dbReference type="PANTHER" id="PTHR23501">
    <property type="entry name" value="MAJOR FACILITATOR SUPERFAMILY"/>
    <property type="match status" value="1"/>
</dbReference>
<protein>
    <submittedName>
        <fullName evidence="7">Uncharacterized protein</fullName>
    </submittedName>
</protein>
<evidence type="ECO:0000256" key="3">
    <source>
        <dbReference type="ARBA" id="ARBA00022989"/>
    </source>
</evidence>
<dbReference type="RefSeq" id="XP_060451047.1">
    <property type="nucleotide sequence ID" value="XM_060586514.1"/>
</dbReference>
<feature type="region of interest" description="Disordered" evidence="5">
    <location>
        <begin position="1"/>
        <end position="43"/>
    </location>
</feature>
<evidence type="ECO:0000256" key="5">
    <source>
        <dbReference type="SAM" id="MobiDB-lite"/>
    </source>
</evidence>
<dbReference type="EMBL" id="JAHMHQ010000002">
    <property type="protein sequence ID" value="KAK1655003.1"/>
    <property type="molecule type" value="Genomic_DNA"/>
</dbReference>
<dbReference type="Pfam" id="PF00083">
    <property type="entry name" value="Sugar_tr"/>
    <property type="match status" value="1"/>
</dbReference>
<evidence type="ECO:0000256" key="1">
    <source>
        <dbReference type="ARBA" id="ARBA00004141"/>
    </source>
</evidence>
<dbReference type="GO" id="GO:0022857">
    <property type="term" value="F:transmembrane transporter activity"/>
    <property type="evidence" value="ECO:0007669"/>
    <property type="project" value="InterPro"/>
</dbReference>
<dbReference type="GO" id="GO:0005886">
    <property type="term" value="C:plasma membrane"/>
    <property type="evidence" value="ECO:0007669"/>
    <property type="project" value="TreeGrafter"/>
</dbReference>
<reference evidence="7" key="1">
    <citation type="submission" date="2021-06" db="EMBL/GenBank/DDBJ databases">
        <title>Comparative genomics, transcriptomics and evolutionary studies reveal genomic signatures of adaptation to plant cell wall in hemibiotrophic fungi.</title>
        <authorList>
            <consortium name="DOE Joint Genome Institute"/>
            <person name="Baroncelli R."/>
            <person name="Diaz J.F."/>
            <person name="Benocci T."/>
            <person name="Peng M."/>
            <person name="Battaglia E."/>
            <person name="Haridas S."/>
            <person name="Andreopoulos W."/>
            <person name="Labutti K."/>
            <person name="Pangilinan J."/>
            <person name="Floch G.L."/>
            <person name="Makela M.R."/>
            <person name="Henrissat B."/>
            <person name="Grigoriev I.V."/>
            <person name="Crouch J.A."/>
            <person name="De Vries R.P."/>
            <person name="Sukno S.A."/>
            <person name="Thon M.R."/>
        </authorList>
    </citation>
    <scope>NUCLEOTIDE SEQUENCE</scope>
    <source>
        <strain evidence="7">CBS 102054</strain>
    </source>
</reference>
<feature type="region of interest" description="Disordered" evidence="5">
    <location>
        <begin position="251"/>
        <end position="274"/>
    </location>
</feature>
<name>A0AAJ0A202_9PEZI</name>
<dbReference type="PANTHER" id="PTHR23501:SF107">
    <property type="entry name" value="TRANSPORTER, PUTATIVE (AFU_ORTHOLOGUE AFUA_7G04730)-RELATED"/>
    <property type="match status" value="1"/>
</dbReference>